<comment type="similarity">
    <text evidence="7">Belongs to the SctF family.</text>
</comment>
<evidence type="ECO:0000256" key="5">
    <source>
        <dbReference type="ARBA" id="ARBA00022927"/>
    </source>
</evidence>
<dbReference type="InterPro" id="IPR021123">
    <property type="entry name" value="T3SS_needle-like"/>
</dbReference>
<keyword evidence="5" id="KW-0653">Protein transport</keyword>
<dbReference type="EMBL" id="CM001062">
    <property type="protein sequence ID" value="EFZ06035.1"/>
    <property type="molecule type" value="Genomic_DNA"/>
</dbReference>
<protein>
    <submittedName>
        <fullName evidence="8">Secretion system apparatus SsaG</fullName>
    </submittedName>
</protein>
<dbReference type="GO" id="GO:0030254">
    <property type="term" value="P:protein secretion by the type III secretion system"/>
    <property type="evidence" value="ECO:0007669"/>
    <property type="project" value="InterPro"/>
</dbReference>
<name>A0AAJ8WVL0_SALET</name>
<evidence type="ECO:0000256" key="4">
    <source>
        <dbReference type="ARBA" id="ARBA00022525"/>
    </source>
</evidence>
<evidence type="ECO:0000256" key="7">
    <source>
        <dbReference type="ARBA" id="ARBA00035658"/>
    </source>
</evidence>
<dbReference type="InterPro" id="IPR011841">
    <property type="entry name" value="T3SS_needle_YscF"/>
</dbReference>
<dbReference type="AlphaFoldDB" id="A0AAJ8WVL0"/>
<dbReference type="GO" id="GO:0009986">
    <property type="term" value="C:cell surface"/>
    <property type="evidence" value="ECO:0007669"/>
    <property type="project" value="UniProtKB-SubCell"/>
</dbReference>
<keyword evidence="4" id="KW-0964">Secreted</keyword>
<keyword evidence="3" id="KW-0813">Transport</keyword>
<evidence type="ECO:0000256" key="6">
    <source>
        <dbReference type="ARBA" id="ARBA00023026"/>
    </source>
</evidence>
<evidence type="ECO:0000313" key="8">
    <source>
        <dbReference type="EMBL" id="EFZ06035.1"/>
    </source>
</evidence>
<reference evidence="8 9" key="1">
    <citation type="journal article" date="2011" name="J. Bacteriol.">
        <title>Genome sequences of Salmonella enterica serovar typhimurium, Choleraesuis, Dublin, and Gallinarum strains of well- defined virulence in food-producing animals.</title>
        <authorList>
            <person name="Richardson E.J."/>
            <person name="Limaye B."/>
            <person name="Inamdar H."/>
            <person name="Datta A."/>
            <person name="Manjari K.S."/>
            <person name="Pullinger G.D."/>
            <person name="Thomson N.R."/>
            <person name="Joshi R.R."/>
            <person name="Watson M."/>
            <person name="Stevens M.P."/>
        </authorList>
    </citation>
    <scope>NUCLEOTIDE SEQUENCE [LARGE SCALE GENOMIC DNA]</scope>
    <source>
        <strain evidence="8">A50</strain>
    </source>
</reference>
<dbReference type="Gene3D" id="1.20.58.90">
    <property type="match status" value="1"/>
</dbReference>
<evidence type="ECO:0000256" key="1">
    <source>
        <dbReference type="ARBA" id="ARBA00004241"/>
    </source>
</evidence>
<gene>
    <name evidence="8" type="primary">ssaG</name>
    <name evidence="8" type="ORF">SCA50_1521</name>
</gene>
<dbReference type="SUPFAM" id="SSF140129">
    <property type="entry name" value="MxiH-like"/>
    <property type="match status" value="1"/>
</dbReference>
<evidence type="ECO:0000313" key="9">
    <source>
        <dbReference type="Proteomes" id="UP000003971"/>
    </source>
</evidence>
<keyword evidence="6" id="KW-0843">Virulence</keyword>
<proteinExistence type="inferred from homology"/>
<dbReference type="GO" id="GO:0030257">
    <property type="term" value="C:type III protein secretion system complex"/>
    <property type="evidence" value="ECO:0007669"/>
    <property type="project" value="InterPro"/>
</dbReference>
<sequence>MLCCQYPYDVFILRKSIMDIAQLVDMLSHMAHQAGQAINDKMNGNDLLNPESMIKAQFALQQYSTFINYESSLIKMIKDMLSGIIAKI</sequence>
<dbReference type="NCBIfam" id="TIGR02105">
    <property type="entry name" value="III_needle"/>
    <property type="match status" value="1"/>
</dbReference>
<dbReference type="GO" id="GO:0005576">
    <property type="term" value="C:extracellular region"/>
    <property type="evidence" value="ECO:0007669"/>
    <property type="project" value="UniProtKB-SubCell"/>
</dbReference>
<evidence type="ECO:0000256" key="3">
    <source>
        <dbReference type="ARBA" id="ARBA00022448"/>
    </source>
</evidence>
<comment type="subcellular location">
    <subcellularLocation>
        <location evidence="1">Cell surface</location>
    </subcellularLocation>
    <subcellularLocation>
        <location evidence="2">Secreted</location>
    </subcellularLocation>
</comment>
<accession>A0AAJ8WVL0</accession>
<dbReference type="InterPro" id="IPR037203">
    <property type="entry name" value="T3SS_needle-like_sf"/>
</dbReference>
<dbReference type="Pfam" id="PF09392">
    <property type="entry name" value="T3SS_needle_F"/>
    <property type="match status" value="1"/>
</dbReference>
<evidence type="ECO:0000256" key="2">
    <source>
        <dbReference type="ARBA" id="ARBA00004613"/>
    </source>
</evidence>
<organism evidence="8 9">
    <name type="scientific">Salmonella enterica subsp. enterica serovar Choleraesuis str. SCSA50</name>
    <dbReference type="NCBI Taxonomy" id="904139"/>
    <lineage>
        <taxon>Bacteria</taxon>
        <taxon>Pseudomonadati</taxon>
        <taxon>Pseudomonadota</taxon>
        <taxon>Gammaproteobacteria</taxon>
        <taxon>Enterobacterales</taxon>
        <taxon>Enterobacteriaceae</taxon>
        <taxon>Salmonella</taxon>
    </lineage>
</organism>
<dbReference type="Proteomes" id="UP000003971">
    <property type="component" value="Chromosome"/>
</dbReference>